<dbReference type="AlphaFoldDB" id="F6EJM7"/>
<dbReference type="eggNOG" id="COG2267">
    <property type="taxonomic scope" value="Bacteria"/>
</dbReference>
<organism evidence="2 3">
    <name type="scientific">Hoyosella subflava (strain DSM 45089 / JCM 17490 / NBRC 109087 / DQS3-9A1)</name>
    <name type="common">Amycolicicoccus subflavus</name>
    <dbReference type="NCBI Taxonomy" id="443218"/>
    <lineage>
        <taxon>Bacteria</taxon>
        <taxon>Bacillati</taxon>
        <taxon>Actinomycetota</taxon>
        <taxon>Actinomycetes</taxon>
        <taxon>Mycobacteriales</taxon>
        <taxon>Hoyosellaceae</taxon>
        <taxon>Hoyosella</taxon>
    </lineage>
</organism>
<dbReference type="InterPro" id="IPR029058">
    <property type="entry name" value="AB_hydrolase_fold"/>
</dbReference>
<keyword evidence="3" id="KW-1185">Reference proteome</keyword>
<dbReference type="PANTHER" id="PTHR43798">
    <property type="entry name" value="MONOACYLGLYCEROL LIPASE"/>
    <property type="match status" value="1"/>
</dbReference>
<protein>
    <submittedName>
        <fullName evidence="2">Putative non-heme haloperoxidase</fullName>
    </submittedName>
</protein>
<proteinExistence type="predicted"/>
<dbReference type="GO" id="GO:0016020">
    <property type="term" value="C:membrane"/>
    <property type="evidence" value="ECO:0007669"/>
    <property type="project" value="TreeGrafter"/>
</dbReference>
<dbReference type="SUPFAM" id="SSF53474">
    <property type="entry name" value="alpha/beta-Hydrolases"/>
    <property type="match status" value="1"/>
</dbReference>
<feature type="domain" description="AB hydrolase-1" evidence="1">
    <location>
        <begin position="31"/>
        <end position="270"/>
    </location>
</feature>
<accession>F6EJM7</accession>
<evidence type="ECO:0000313" key="2">
    <source>
        <dbReference type="EMBL" id="AEF39076.1"/>
    </source>
</evidence>
<keyword evidence="2" id="KW-0575">Peroxidase</keyword>
<reference evidence="2 3" key="1">
    <citation type="journal article" date="2011" name="J. Bacteriol.">
        <title>Complete genome sequence of Amycolicicoccus subflavus DQS3-9A1T, an actinomycete isolated from crude oil-polluted soil.</title>
        <authorList>
            <person name="Cai M."/>
            <person name="Chen W.M."/>
            <person name="Nie Y."/>
            <person name="Chi C.Q."/>
            <person name="Wang Y.N."/>
            <person name="Tang Y.Q."/>
            <person name="Li G.Y."/>
            <person name="Wu X.L."/>
        </authorList>
    </citation>
    <scope>NUCLEOTIDE SEQUENCE [LARGE SCALE GENOMIC DNA]</scope>
    <source>
        <strain evidence="3">DSM 45089 / DQS3-9A1</strain>
    </source>
</reference>
<gene>
    <name evidence="2" type="ordered locus">AS9A_0622</name>
</gene>
<dbReference type="PRINTS" id="PR00111">
    <property type="entry name" value="ABHYDROLASE"/>
</dbReference>
<dbReference type="KEGG" id="asd:AS9A_0622"/>
<dbReference type="InterPro" id="IPR000073">
    <property type="entry name" value="AB_hydrolase_1"/>
</dbReference>
<keyword evidence="2" id="KW-0560">Oxidoreductase</keyword>
<dbReference type="Gene3D" id="3.40.50.1820">
    <property type="entry name" value="alpha/beta hydrolase"/>
    <property type="match status" value="1"/>
</dbReference>
<dbReference type="HOGENOM" id="CLU_020336_18_0_11"/>
<sequence length="293" mass="31223">MVVMFAIHQTISADGTRIVYRTAGNRENQALVLLHGWAQSSACWGDGVIDSLAESYRVLALDLRGHGYSDAPAAGYDDSQRWADDVAAVLLRDAARDPVLVGWSYGGLVACDYLAVHGVQAVAGLVLVGAITSLGRDHPGAVTGDAMKRAIPGAFSEVPRDAIRALGGFGTALVPERLSGELGAVQQALFGASLATPPRVREALFRRSVDHDEMLGGLKLPTLVMHGTEDQVVTIETAKHSAGMLLNAHTSFWADSGHAPFVENPGRFVEEISNFVGSLRRDAFSRRPGAQER</sequence>
<name>F6EJM7_HOYSD</name>
<evidence type="ECO:0000313" key="3">
    <source>
        <dbReference type="Proteomes" id="UP000009235"/>
    </source>
</evidence>
<dbReference type="GO" id="GO:0004601">
    <property type="term" value="F:peroxidase activity"/>
    <property type="evidence" value="ECO:0007669"/>
    <property type="project" value="UniProtKB-KW"/>
</dbReference>
<dbReference type="InterPro" id="IPR000639">
    <property type="entry name" value="Epox_hydrolase-like"/>
</dbReference>
<dbReference type="EMBL" id="CP002786">
    <property type="protein sequence ID" value="AEF39076.1"/>
    <property type="molecule type" value="Genomic_DNA"/>
</dbReference>
<dbReference type="ESTHER" id="hoysd-f6ejm7">
    <property type="family name" value="Haloperoxidase"/>
</dbReference>
<dbReference type="InterPro" id="IPR050266">
    <property type="entry name" value="AB_hydrolase_sf"/>
</dbReference>
<dbReference type="STRING" id="443218.AS9A_0622"/>
<dbReference type="Proteomes" id="UP000009235">
    <property type="component" value="Chromosome"/>
</dbReference>
<dbReference type="Pfam" id="PF12697">
    <property type="entry name" value="Abhydrolase_6"/>
    <property type="match status" value="1"/>
</dbReference>
<dbReference type="PRINTS" id="PR00412">
    <property type="entry name" value="EPOXHYDRLASE"/>
</dbReference>
<evidence type="ECO:0000259" key="1">
    <source>
        <dbReference type="Pfam" id="PF12697"/>
    </source>
</evidence>
<dbReference type="PANTHER" id="PTHR43798:SF33">
    <property type="entry name" value="HYDROLASE, PUTATIVE (AFU_ORTHOLOGUE AFUA_2G14860)-RELATED"/>
    <property type="match status" value="1"/>
</dbReference>